<dbReference type="SUPFAM" id="SSF46785">
    <property type="entry name" value="Winged helix' DNA-binding domain"/>
    <property type="match status" value="1"/>
</dbReference>
<keyword evidence="3 6" id="KW-0238">DNA-binding</keyword>
<dbReference type="InterPro" id="IPR036390">
    <property type="entry name" value="WH_DNA-bd_sf"/>
</dbReference>
<dbReference type="FunFam" id="1.10.10.10:FF:000001">
    <property type="entry name" value="LysR family transcriptional regulator"/>
    <property type="match status" value="1"/>
</dbReference>
<gene>
    <name evidence="6" type="ORF">SAMN05421730_100536</name>
</gene>
<feature type="domain" description="HTH lysR-type" evidence="5">
    <location>
        <begin position="9"/>
        <end position="66"/>
    </location>
</feature>
<dbReference type="Pfam" id="PF00126">
    <property type="entry name" value="HTH_1"/>
    <property type="match status" value="1"/>
</dbReference>
<organism evidence="6 7">
    <name type="scientific">Anaerobium acetethylicum</name>
    <dbReference type="NCBI Taxonomy" id="1619234"/>
    <lineage>
        <taxon>Bacteria</taxon>
        <taxon>Bacillati</taxon>
        <taxon>Bacillota</taxon>
        <taxon>Clostridia</taxon>
        <taxon>Lachnospirales</taxon>
        <taxon>Lachnospiraceae</taxon>
        <taxon>Anaerobium</taxon>
    </lineage>
</organism>
<dbReference type="PANTHER" id="PTHR30126:SF64">
    <property type="entry name" value="HTH-TYPE TRANSCRIPTIONAL REGULATOR CITR"/>
    <property type="match status" value="1"/>
</dbReference>
<evidence type="ECO:0000256" key="1">
    <source>
        <dbReference type="ARBA" id="ARBA00009437"/>
    </source>
</evidence>
<evidence type="ECO:0000256" key="3">
    <source>
        <dbReference type="ARBA" id="ARBA00023125"/>
    </source>
</evidence>
<dbReference type="GO" id="GO:0000976">
    <property type="term" value="F:transcription cis-regulatory region binding"/>
    <property type="evidence" value="ECO:0007669"/>
    <property type="project" value="TreeGrafter"/>
</dbReference>
<comment type="similarity">
    <text evidence="1">Belongs to the LysR transcriptional regulatory family.</text>
</comment>
<evidence type="ECO:0000256" key="2">
    <source>
        <dbReference type="ARBA" id="ARBA00023015"/>
    </source>
</evidence>
<dbReference type="Gene3D" id="1.10.10.10">
    <property type="entry name" value="Winged helix-like DNA-binding domain superfamily/Winged helix DNA-binding domain"/>
    <property type="match status" value="1"/>
</dbReference>
<dbReference type="PANTHER" id="PTHR30126">
    <property type="entry name" value="HTH-TYPE TRANSCRIPTIONAL REGULATOR"/>
    <property type="match status" value="1"/>
</dbReference>
<dbReference type="PROSITE" id="PS50931">
    <property type="entry name" value="HTH_LYSR"/>
    <property type="match status" value="1"/>
</dbReference>
<dbReference type="EMBL" id="FMKA01000005">
    <property type="protein sequence ID" value="SCP96504.1"/>
    <property type="molecule type" value="Genomic_DNA"/>
</dbReference>
<dbReference type="AlphaFoldDB" id="A0A1D3TRZ2"/>
<dbReference type="Proteomes" id="UP000199315">
    <property type="component" value="Unassembled WGS sequence"/>
</dbReference>
<dbReference type="InterPro" id="IPR000847">
    <property type="entry name" value="LysR_HTH_N"/>
</dbReference>
<protein>
    <submittedName>
        <fullName evidence="6">DNA-binding transcriptional regulator, LysR family</fullName>
    </submittedName>
</protein>
<dbReference type="GO" id="GO:0003700">
    <property type="term" value="F:DNA-binding transcription factor activity"/>
    <property type="evidence" value="ECO:0007669"/>
    <property type="project" value="InterPro"/>
</dbReference>
<dbReference type="InterPro" id="IPR005119">
    <property type="entry name" value="LysR_subst-bd"/>
</dbReference>
<dbReference type="CDD" id="cd05466">
    <property type="entry name" value="PBP2_LTTR_substrate"/>
    <property type="match status" value="1"/>
</dbReference>
<name>A0A1D3TRZ2_9FIRM</name>
<evidence type="ECO:0000256" key="4">
    <source>
        <dbReference type="ARBA" id="ARBA00023163"/>
    </source>
</evidence>
<keyword evidence="2" id="KW-0805">Transcription regulation</keyword>
<dbReference type="Pfam" id="PF03466">
    <property type="entry name" value="LysR_substrate"/>
    <property type="match status" value="1"/>
</dbReference>
<dbReference type="STRING" id="1619234.SAMN05421730_100536"/>
<dbReference type="SUPFAM" id="SSF53850">
    <property type="entry name" value="Periplasmic binding protein-like II"/>
    <property type="match status" value="1"/>
</dbReference>
<sequence length="301" mass="33840">MGKGNCMNVNLEHYKVFYHVAMAGGITLAAEELSISQPAVSQSLKQLESNLGTSLFVRTSKGVRLTAEGELLFSYVKRGYESILLGENKLSEMINMENGEIRIGASDMTLQFYLLPYLEKFHELYPKIKVTVTNGPTPETLRYLQEGRIDFGVVSTPIICKQDFHITKVREIGDVFVAGSKFEHLKDKKLPYKALEELPTICLEQNTSTRRYIDHYLEGKGVVLNPEFELATSEIIVQFAIRNLGVACVMKDFAKKYIESGELIELKFECEIPGRNFCVVTDQKNPASSAAKSLLNMMDQT</sequence>
<dbReference type="PRINTS" id="PR00039">
    <property type="entry name" value="HTHLYSR"/>
</dbReference>
<proteinExistence type="inferred from homology"/>
<keyword evidence="7" id="KW-1185">Reference proteome</keyword>
<evidence type="ECO:0000259" key="5">
    <source>
        <dbReference type="PROSITE" id="PS50931"/>
    </source>
</evidence>
<evidence type="ECO:0000313" key="6">
    <source>
        <dbReference type="EMBL" id="SCP96504.1"/>
    </source>
</evidence>
<accession>A0A1D3TRZ2</accession>
<dbReference type="Gene3D" id="3.40.190.290">
    <property type="match status" value="1"/>
</dbReference>
<reference evidence="6 7" key="1">
    <citation type="submission" date="2016-09" db="EMBL/GenBank/DDBJ databases">
        <authorList>
            <person name="Capua I."/>
            <person name="De Benedictis P."/>
            <person name="Joannis T."/>
            <person name="Lombin L.H."/>
            <person name="Cattoli G."/>
        </authorList>
    </citation>
    <scope>NUCLEOTIDE SEQUENCE [LARGE SCALE GENOMIC DNA]</scope>
    <source>
        <strain evidence="6 7">GluBS11</strain>
    </source>
</reference>
<evidence type="ECO:0000313" key="7">
    <source>
        <dbReference type="Proteomes" id="UP000199315"/>
    </source>
</evidence>
<dbReference type="InterPro" id="IPR036388">
    <property type="entry name" value="WH-like_DNA-bd_sf"/>
</dbReference>
<keyword evidence="4" id="KW-0804">Transcription</keyword>